<name>A0A2T2X4M5_SULTH</name>
<accession>A0A2T2X4M5</accession>
<organism evidence="1 2">
    <name type="scientific">Sulfobacillus thermosulfidooxidans</name>
    <dbReference type="NCBI Taxonomy" id="28034"/>
    <lineage>
        <taxon>Bacteria</taxon>
        <taxon>Bacillati</taxon>
        <taxon>Bacillota</taxon>
        <taxon>Clostridia</taxon>
        <taxon>Eubacteriales</taxon>
        <taxon>Clostridiales Family XVII. Incertae Sedis</taxon>
        <taxon>Sulfobacillus</taxon>
    </lineage>
</organism>
<dbReference type="Proteomes" id="UP000242705">
    <property type="component" value="Unassembled WGS sequence"/>
</dbReference>
<evidence type="ECO:0000313" key="1">
    <source>
        <dbReference type="EMBL" id="PSR29427.1"/>
    </source>
</evidence>
<dbReference type="AlphaFoldDB" id="A0A2T2X4M5"/>
<protein>
    <submittedName>
        <fullName evidence="1">Uncharacterized protein</fullName>
    </submittedName>
</protein>
<gene>
    <name evidence="1" type="ORF">C7B47_01550</name>
</gene>
<proteinExistence type="predicted"/>
<evidence type="ECO:0000313" key="2">
    <source>
        <dbReference type="Proteomes" id="UP000242705"/>
    </source>
</evidence>
<sequence length="100" mass="11225">RPVSHFGGQKSVLTMGSTLSNEIIVQKTGSKPAVINSSIYDDLHIMGLKESSCYHYPWHRYTIDKNRIIPAPYNDSFISSAVHEVTTKGKQESHRHNVSV</sequence>
<feature type="non-terminal residue" evidence="1">
    <location>
        <position position="1"/>
    </location>
</feature>
<comment type="caution">
    <text evidence="1">The sequence shown here is derived from an EMBL/GenBank/DDBJ whole genome shotgun (WGS) entry which is preliminary data.</text>
</comment>
<dbReference type="EMBL" id="PXYX01000002">
    <property type="protein sequence ID" value="PSR29427.1"/>
    <property type="molecule type" value="Genomic_DNA"/>
</dbReference>
<reference evidence="1 2" key="1">
    <citation type="journal article" date="2014" name="BMC Genomics">
        <title>Comparison of environmental and isolate Sulfobacillus genomes reveals diverse carbon, sulfur, nitrogen, and hydrogen metabolisms.</title>
        <authorList>
            <person name="Justice N.B."/>
            <person name="Norman A."/>
            <person name="Brown C.T."/>
            <person name="Singh A."/>
            <person name="Thomas B.C."/>
            <person name="Banfield J.F."/>
        </authorList>
    </citation>
    <scope>NUCLEOTIDE SEQUENCE [LARGE SCALE GENOMIC DNA]</scope>
    <source>
        <strain evidence="1">AMDSBA5</strain>
    </source>
</reference>